<dbReference type="SUPFAM" id="SSF51984">
    <property type="entry name" value="MurCD N-terminal domain"/>
    <property type="match status" value="1"/>
</dbReference>
<reference evidence="3 4" key="1">
    <citation type="submission" date="2018-06" db="EMBL/GenBank/DDBJ databases">
        <title>Streptacidiphilus pinicola sp. nov., isolated from pine grove soil.</title>
        <authorList>
            <person name="Roh S.G."/>
            <person name="Park S."/>
            <person name="Kim M.-K."/>
            <person name="Yun B.-R."/>
            <person name="Park J."/>
            <person name="Kim M.J."/>
            <person name="Kim Y.S."/>
            <person name="Kim S.B."/>
        </authorList>
    </citation>
    <scope>NUCLEOTIDE SEQUENCE [LARGE SCALE GENOMIC DNA]</scope>
    <source>
        <strain evidence="3 4">MMS16-CNU450</strain>
    </source>
</reference>
<dbReference type="InterPro" id="IPR052698">
    <property type="entry name" value="MoCofactor_Util/Proc"/>
</dbReference>
<accession>A0A2X0I7H0</accession>
<dbReference type="EMBL" id="QKYN01000219">
    <property type="protein sequence ID" value="RAG80537.1"/>
    <property type="molecule type" value="Genomic_DNA"/>
</dbReference>
<dbReference type="RefSeq" id="WP_111507746.1">
    <property type="nucleotide sequence ID" value="NZ_QKYN01000219.1"/>
</dbReference>
<dbReference type="Gene3D" id="3.40.50.720">
    <property type="entry name" value="NAD(P)-binding Rossmann-like Domain"/>
    <property type="match status" value="1"/>
</dbReference>
<dbReference type="Pfam" id="PF02625">
    <property type="entry name" value="XdhC_CoxI"/>
    <property type="match status" value="2"/>
</dbReference>
<dbReference type="OrthoDB" id="9815497at2"/>
<organism evidence="3 4">
    <name type="scientific">Streptacidiphilus pinicola</name>
    <dbReference type="NCBI Taxonomy" id="2219663"/>
    <lineage>
        <taxon>Bacteria</taxon>
        <taxon>Bacillati</taxon>
        <taxon>Actinomycetota</taxon>
        <taxon>Actinomycetes</taxon>
        <taxon>Kitasatosporales</taxon>
        <taxon>Streptomycetaceae</taxon>
        <taxon>Streptacidiphilus</taxon>
    </lineage>
</organism>
<feature type="domain" description="XdhC- CoxI" evidence="1">
    <location>
        <begin position="117"/>
        <end position="176"/>
    </location>
</feature>
<evidence type="ECO:0000313" key="3">
    <source>
        <dbReference type="EMBL" id="RAG80537.1"/>
    </source>
</evidence>
<dbReference type="InterPro" id="IPR027051">
    <property type="entry name" value="XdhC_Rossmann_dom"/>
</dbReference>
<evidence type="ECO:0000259" key="1">
    <source>
        <dbReference type="Pfam" id="PF02625"/>
    </source>
</evidence>
<evidence type="ECO:0000259" key="2">
    <source>
        <dbReference type="Pfam" id="PF13478"/>
    </source>
</evidence>
<sequence>MRQVWEQAAAWQRSGTRFAMATVVRAWSSAPHGVGTSMIVAEDGRVAGAVSGGCVEAAVCDMAAEVLRNGVPAAESFGVVDEDAFAVGMPCGGTIEVFVREIGAGTPVAEVADALGTGAPVALVTLLRAGGGTGRAGESLAVGLGGVSGSLGSAELDRAAASAARDLLASGRSGTLAPDGPGGCAADGDAGAELLVQSFGRPPQLVIFGANDFARPLADLGARLGHQVTVCDARPVFATAERFPAAHEVVVDWPHRWFGRHGDRITASTAVCVLTHDAKFDVPLLEVALRSPAGYVGAMGSRRTHEDRLERLRRAGVGAHELARLRSPIGLDLSGRGPEETALSILAEITALRRGGSGRPLVELERPIHTPETLVPTHVPARVPARVPAHVSAHV</sequence>
<evidence type="ECO:0000313" key="4">
    <source>
        <dbReference type="Proteomes" id="UP000248889"/>
    </source>
</evidence>
<protein>
    <submittedName>
        <fullName evidence="3">XshC-Cox1 family protein</fullName>
    </submittedName>
</protein>
<gene>
    <name evidence="3" type="ORF">DN069_37590</name>
</gene>
<proteinExistence type="predicted"/>
<comment type="caution">
    <text evidence="3">The sequence shown here is derived from an EMBL/GenBank/DDBJ whole genome shotgun (WGS) entry which is preliminary data.</text>
</comment>
<dbReference type="Pfam" id="PF13478">
    <property type="entry name" value="XdhC_C"/>
    <property type="match status" value="1"/>
</dbReference>
<dbReference type="Proteomes" id="UP000248889">
    <property type="component" value="Unassembled WGS sequence"/>
</dbReference>
<feature type="domain" description="XdhC Rossmann" evidence="2">
    <location>
        <begin position="205"/>
        <end position="349"/>
    </location>
</feature>
<dbReference type="PANTHER" id="PTHR30388:SF4">
    <property type="entry name" value="MOLYBDENUM COFACTOR INSERTION CHAPERONE PAOD"/>
    <property type="match status" value="1"/>
</dbReference>
<dbReference type="InterPro" id="IPR003777">
    <property type="entry name" value="XdhC_CoxI"/>
</dbReference>
<name>A0A2X0I7H0_9ACTN</name>
<dbReference type="PANTHER" id="PTHR30388">
    <property type="entry name" value="ALDEHYDE OXIDOREDUCTASE MOLYBDENUM COFACTOR ASSEMBLY PROTEIN"/>
    <property type="match status" value="1"/>
</dbReference>
<dbReference type="AlphaFoldDB" id="A0A2X0I7H0"/>
<feature type="domain" description="XdhC- CoxI" evidence="1">
    <location>
        <begin position="11"/>
        <end position="78"/>
    </location>
</feature>
<keyword evidence="4" id="KW-1185">Reference proteome</keyword>